<evidence type="ECO:0000313" key="6">
    <source>
        <dbReference type="EMBL" id="MBI4210669.1"/>
    </source>
</evidence>
<dbReference type="SUPFAM" id="SSF46785">
    <property type="entry name" value="Winged helix' DNA-binding domain"/>
    <property type="match status" value="1"/>
</dbReference>
<evidence type="ECO:0000256" key="1">
    <source>
        <dbReference type="ARBA" id="ARBA00023015"/>
    </source>
</evidence>
<keyword evidence="1" id="KW-0805">Transcription regulation</keyword>
<feature type="domain" description="HTH arsR-type" evidence="5">
    <location>
        <begin position="1"/>
        <end position="93"/>
    </location>
</feature>
<name>A0A8T3YR94_9ARCH</name>
<keyword evidence="4" id="KW-1133">Transmembrane helix</keyword>
<dbReference type="Proteomes" id="UP000732298">
    <property type="component" value="Unassembled WGS sequence"/>
</dbReference>
<dbReference type="GO" id="GO:0003700">
    <property type="term" value="F:DNA-binding transcription factor activity"/>
    <property type="evidence" value="ECO:0007669"/>
    <property type="project" value="InterPro"/>
</dbReference>
<dbReference type="PANTHER" id="PTHR33154">
    <property type="entry name" value="TRANSCRIPTIONAL REGULATOR, ARSR FAMILY"/>
    <property type="match status" value="1"/>
</dbReference>
<reference evidence="6" key="1">
    <citation type="submission" date="2020-07" db="EMBL/GenBank/DDBJ databases">
        <title>Huge and variable diversity of episymbiotic CPR bacteria and DPANN archaea in groundwater ecosystems.</title>
        <authorList>
            <person name="He C.Y."/>
            <person name="Keren R."/>
            <person name="Whittaker M."/>
            <person name="Farag I.F."/>
            <person name="Doudna J."/>
            <person name="Cate J.H.D."/>
            <person name="Banfield J.F."/>
        </authorList>
    </citation>
    <scope>NUCLEOTIDE SEQUENCE</scope>
    <source>
        <strain evidence="6">NC_groundwater_1296_Ag_S-0.2um_52_80</strain>
    </source>
</reference>
<dbReference type="PRINTS" id="PR00778">
    <property type="entry name" value="HTHARSR"/>
</dbReference>
<sequence>MDGIPISQPEFKALSSESRARILKFLQERNHTLSELAAKTGMAAPTVKQHMEVLAESGLAEMKDEGRKWKYYSLTRKGQALLGTGRSAHPNILIVLSAALGIALIGLMLLITTASVFQVGSPSAPASGAGNYAETPQITGGIQAENSISAATGSEKSISRADSSAGKEGVIADCRPLFPIEKSEASGEMSASEYYAQKCHESLAKEGCRNLDFYNSSTFAFGDGDGKPDCEWKGE</sequence>
<dbReference type="InterPro" id="IPR001845">
    <property type="entry name" value="HTH_ArsR_DNA-bd_dom"/>
</dbReference>
<dbReference type="InterPro" id="IPR036388">
    <property type="entry name" value="WH-like_DNA-bd_sf"/>
</dbReference>
<dbReference type="Pfam" id="PF12840">
    <property type="entry name" value="HTH_20"/>
    <property type="match status" value="1"/>
</dbReference>
<dbReference type="PANTHER" id="PTHR33154:SF33">
    <property type="entry name" value="TRANSCRIPTIONAL REPRESSOR SDPR"/>
    <property type="match status" value="1"/>
</dbReference>
<dbReference type="EMBL" id="JACQPB010000039">
    <property type="protein sequence ID" value="MBI4210669.1"/>
    <property type="molecule type" value="Genomic_DNA"/>
</dbReference>
<evidence type="ECO:0000313" key="7">
    <source>
        <dbReference type="Proteomes" id="UP000732298"/>
    </source>
</evidence>
<dbReference type="InterPro" id="IPR011991">
    <property type="entry name" value="ArsR-like_HTH"/>
</dbReference>
<gene>
    <name evidence="6" type="ORF">HY544_04150</name>
</gene>
<feature type="transmembrane region" description="Helical" evidence="4">
    <location>
        <begin position="92"/>
        <end position="117"/>
    </location>
</feature>
<dbReference type="PROSITE" id="PS50987">
    <property type="entry name" value="HTH_ARSR_2"/>
    <property type="match status" value="1"/>
</dbReference>
<dbReference type="InterPro" id="IPR051081">
    <property type="entry name" value="HTH_MetalResp_TranReg"/>
</dbReference>
<keyword evidence="3" id="KW-0804">Transcription</keyword>
<protein>
    <submittedName>
        <fullName evidence="6">Winged helix-turn-helix transcriptional regulator</fullName>
    </submittedName>
</protein>
<dbReference type="GO" id="GO:0003677">
    <property type="term" value="F:DNA binding"/>
    <property type="evidence" value="ECO:0007669"/>
    <property type="project" value="UniProtKB-KW"/>
</dbReference>
<keyword evidence="2" id="KW-0238">DNA-binding</keyword>
<proteinExistence type="predicted"/>
<evidence type="ECO:0000259" key="5">
    <source>
        <dbReference type="PROSITE" id="PS50987"/>
    </source>
</evidence>
<dbReference type="Gene3D" id="1.10.10.10">
    <property type="entry name" value="Winged helix-like DNA-binding domain superfamily/Winged helix DNA-binding domain"/>
    <property type="match status" value="1"/>
</dbReference>
<evidence type="ECO:0000256" key="3">
    <source>
        <dbReference type="ARBA" id="ARBA00023163"/>
    </source>
</evidence>
<comment type="caution">
    <text evidence="6">The sequence shown here is derived from an EMBL/GenBank/DDBJ whole genome shotgun (WGS) entry which is preliminary data.</text>
</comment>
<evidence type="ECO:0000256" key="4">
    <source>
        <dbReference type="SAM" id="Phobius"/>
    </source>
</evidence>
<accession>A0A8T3YR94</accession>
<dbReference type="AlphaFoldDB" id="A0A8T3YR94"/>
<dbReference type="InterPro" id="IPR036390">
    <property type="entry name" value="WH_DNA-bd_sf"/>
</dbReference>
<organism evidence="6 7">
    <name type="scientific">Candidatus Iainarchaeum sp</name>
    <dbReference type="NCBI Taxonomy" id="3101447"/>
    <lineage>
        <taxon>Archaea</taxon>
        <taxon>Candidatus Iainarchaeota</taxon>
        <taxon>Candidatus Iainarchaeia</taxon>
        <taxon>Candidatus Iainarchaeales</taxon>
        <taxon>Candidatus Iainarchaeaceae</taxon>
        <taxon>Candidatus Iainarchaeum</taxon>
    </lineage>
</organism>
<keyword evidence="4" id="KW-0812">Transmembrane</keyword>
<dbReference type="SMART" id="SM00418">
    <property type="entry name" value="HTH_ARSR"/>
    <property type="match status" value="1"/>
</dbReference>
<dbReference type="CDD" id="cd00090">
    <property type="entry name" value="HTH_ARSR"/>
    <property type="match status" value="1"/>
</dbReference>
<evidence type="ECO:0000256" key="2">
    <source>
        <dbReference type="ARBA" id="ARBA00023125"/>
    </source>
</evidence>
<keyword evidence="4" id="KW-0472">Membrane</keyword>